<keyword evidence="2" id="KW-1185">Reference proteome</keyword>
<dbReference type="EMBL" id="JABSTU010006872">
    <property type="protein sequence ID" value="KAH7931686.1"/>
    <property type="molecule type" value="Genomic_DNA"/>
</dbReference>
<reference evidence="1" key="1">
    <citation type="journal article" date="2020" name="Cell">
        <title>Large-Scale Comparative Analyses of Tick Genomes Elucidate Their Genetic Diversity and Vector Capacities.</title>
        <authorList>
            <consortium name="Tick Genome and Microbiome Consortium (TIGMIC)"/>
            <person name="Jia N."/>
            <person name="Wang J."/>
            <person name="Shi W."/>
            <person name="Du L."/>
            <person name="Sun Y."/>
            <person name="Zhan W."/>
            <person name="Jiang J.F."/>
            <person name="Wang Q."/>
            <person name="Zhang B."/>
            <person name="Ji P."/>
            <person name="Bell-Sakyi L."/>
            <person name="Cui X.M."/>
            <person name="Yuan T.T."/>
            <person name="Jiang B.G."/>
            <person name="Yang W.F."/>
            <person name="Lam T.T."/>
            <person name="Chang Q.C."/>
            <person name="Ding S.J."/>
            <person name="Wang X.J."/>
            <person name="Zhu J.G."/>
            <person name="Ruan X.D."/>
            <person name="Zhao L."/>
            <person name="Wei J.T."/>
            <person name="Ye R.Z."/>
            <person name="Que T.C."/>
            <person name="Du C.H."/>
            <person name="Zhou Y.H."/>
            <person name="Cheng J.X."/>
            <person name="Dai P.F."/>
            <person name="Guo W.B."/>
            <person name="Han X.H."/>
            <person name="Huang E.J."/>
            <person name="Li L.F."/>
            <person name="Wei W."/>
            <person name="Gao Y.C."/>
            <person name="Liu J.Z."/>
            <person name="Shao H.Z."/>
            <person name="Wang X."/>
            <person name="Wang C.C."/>
            <person name="Yang T.C."/>
            <person name="Huo Q.B."/>
            <person name="Li W."/>
            <person name="Chen H.Y."/>
            <person name="Chen S.E."/>
            <person name="Zhou L.G."/>
            <person name="Ni X.B."/>
            <person name="Tian J.H."/>
            <person name="Sheng Y."/>
            <person name="Liu T."/>
            <person name="Pan Y.S."/>
            <person name="Xia L.Y."/>
            <person name="Li J."/>
            <person name="Zhao F."/>
            <person name="Cao W.C."/>
        </authorList>
    </citation>
    <scope>NUCLEOTIDE SEQUENCE</scope>
    <source>
        <strain evidence="1">Rmic-2018</strain>
    </source>
</reference>
<sequence length="188" mass="20309">MRSAVSTAVAARALLRAHPAVYCDTGDASARASTVCDVFRAVYTGGGHRNNFHFGGVTGECDDRRIVLRLWPRCSAVGGLEHMIVAVARPHHSQQLQCRGGRAVVATFPEPSRRGHHRLLFTRCLGRCQGFSLFSSFLSGASVFVVNHARSRARAVARSAAKWLATSAVWVRSAYLVPSGDDISSFAL</sequence>
<dbReference type="Proteomes" id="UP000821866">
    <property type="component" value="Unassembled WGS sequence"/>
</dbReference>
<proteinExistence type="predicted"/>
<gene>
    <name evidence="1" type="ORF">HPB51_029714</name>
</gene>
<protein>
    <submittedName>
        <fullName evidence="1">Uncharacterized protein</fullName>
    </submittedName>
</protein>
<reference evidence="1" key="2">
    <citation type="submission" date="2021-09" db="EMBL/GenBank/DDBJ databases">
        <authorList>
            <person name="Jia N."/>
            <person name="Wang J."/>
            <person name="Shi W."/>
            <person name="Du L."/>
            <person name="Sun Y."/>
            <person name="Zhan W."/>
            <person name="Jiang J."/>
            <person name="Wang Q."/>
            <person name="Zhang B."/>
            <person name="Ji P."/>
            <person name="Sakyi L.B."/>
            <person name="Cui X."/>
            <person name="Yuan T."/>
            <person name="Jiang B."/>
            <person name="Yang W."/>
            <person name="Lam T.T.-Y."/>
            <person name="Chang Q."/>
            <person name="Ding S."/>
            <person name="Wang X."/>
            <person name="Zhu J."/>
            <person name="Ruan X."/>
            <person name="Zhao L."/>
            <person name="Wei J."/>
            <person name="Que T."/>
            <person name="Du C."/>
            <person name="Cheng J."/>
            <person name="Dai P."/>
            <person name="Han X."/>
            <person name="Huang E."/>
            <person name="Gao Y."/>
            <person name="Liu J."/>
            <person name="Shao H."/>
            <person name="Ye R."/>
            <person name="Li L."/>
            <person name="Wei W."/>
            <person name="Wang X."/>
            <person name="Wang C."/>
            <person name="Huo Q."/>
            <person name="Li W."/>
            <person name="Guo W."/>
            <person name="Chen H."/>
            <person name="Chen S."/>
            <person name="Zhou L."/>
            <person name="Zhou L."/>
            <person name="Ni X."/>
            <person name="Tian J."/>
            <person name="Zhou Y."/>
            <person name="Sheng Y."/>
            <person name="Liu T."/>
            <person name="Pan Y."/>
            <person name="Xia L."/>
            <person name="Li J."/>
            <person name="Zhao F."/>
            <person name="Cao W."/>
        </authorList>
    </citation>
    <scope>NUCLEOTIDE SEQUENCE</scope>
    <source>
        <strain evidence="1">Rmic-2018</strain>
        <tissue evidence="1">Larvae</tissue>
    </source>
</reference>
<evidence type="ECO:0000313" key="2">
    <source>
        <dbReference type="Proteomes" id="UP000821866"/>
    </source>
</evidence>
<dbReference type="AlphaFoldDB" id="A0A9J6CTI8"/>
<accession>A0A9J6CTI8</accession>
<evidence type="ECO:0000313" key="1">
    <source>
        <dbReference type="EMBL" id="KAH7931686.1"/>
    </source>
</evidence>
<organism evidence="1 2">
    <name type="scientific">Rhipicephalus microplus</name>
    <name type="common">Cattle tick</name>
    <name type="synonym">Boophilus microplus</name>
    <dbReference type="NCBI Taxonomy" id="6941"/>
    <lineage>
        <taxon>Eukaryota</taxon>
        <taxon>Metazoa</taxon>
        <taxon>Ecdysozoa</taxon>
        <taxon>Arthropoda</taxon>
        <taxon>Chelicerata</taxon>
        <taxon>Arachnida</taxon>
        <taxon>Acari</taxon>
        <taxon>Parasitiformes</taxon>
        <taxon>Ixodida</taxon>
        <taxon>Ixodoidea</taxon>
        <taxon>Ixodidae</taxon>
        <taxon>Rhipicephalinae</taxon>
        <taxon>Rhipicephalus</taxon>
        <taxon>Boophilus</taxon>
    </lineage>
</organism>
<name>A0A9J6CTI8_RHIMP</name>
<comment type="caution">
    <text evidence="1">The sequence shown here is derived from an EMBL/GenBank/DDBJ whole genome shotgun (WGS) entry which is preliminary data.</text>
</comment>